<evidence type="ECO:0000256" key="2">
    <source>
        <dbReference type="ARBA" id="ARBA00009477"/>
    </source>
</evidence>
<evidence type="ECO:0000256" key="4">
    <source>
        <dbReference type="ARBA" id="ARBA00022989"/>
    </source>
</evidence>
<evidence type="ECO:0000256" key="3">
    <source>
        <dbReference type="ARBA" id="ARBA00022692"/>
    </source>
</evidence>
<dbReference type="Gene3D" id="2.40.50.100">
    <property type="match status" value="1"/>
</dbReference>
<dbReference type="Proteomes" id="UP001442841">
    <property type="component" value="Chromosome"/>
</dbReference>
<evidence type="ECO:0000313" key="6">
    <source>
        <dbReference type="EMBL" id="XAN07410.1"/>
    </source>
</evidence>
<comment type="subcellular location">
    <subcellularLocation>
        <location evidence="1">Membrane</location>
        <topology evidence="1">Single-pass membrane protein</topology>
    </subcellularLocation>
</comment>
<dbReference type="InterPro" id="IPR050739">
    <property type="entry name" value="MFP"/>
</dbReference>
<keyword evidence="7" id="KW-1185">Reference proteome</keyword>
<keyword evidence="3" id="KW-0812">Transmembrane</keyword>
<evidence type="ECO:0000256" key="1">
    <source>
        <dbReference type="ARBA" id="ARBA00004167"/>
    </source>
</evidence>
<dbReference type="EMBL" id="CP154795">
    <property type="protein sequence ID" value="XAN07410.1"/>
    <property type="molecule type" value="Genomic_DNA"/>
</dbReference>
<accession>A0ABZ3FP14</accession>
<protein>
    <submittedName>
        <fullName evidence="6">HlyD family efflux transporter periplasmic adaptor subunit</fullName>
    </submittedName>
</protein>
<comment type="similarity">
    <text evidence="2">Belongs to the membrane fusion protein (MFP) (TC 8.A.1) family.</text>
</comment>
<dbReference type="RefSeq" id="WP_425308867.1">
    <property type="nucleotide sequence ID" value="NZ_CP154795.1"/>
</dbReference>
<name>A0ABZ3FP14_9ACTN</name>
<dbReference type="PANTHER" id="PTHR30386:SF26">
    <property type="entry name" value="TRANSPORT PROTEIN COMB"/>
    <property type="match status" value="1"/>
</dbReference>
<dbReference type="PANTHER" id="PTHR30386">
    <property type="entry name" value="MEMBRANE FUSION SUBUNIT OF EMRAB-TOLC MULTIDRUG EFFLUX PUMP"/>
    <property type="match status" value="1"/>
</dbReference>
<keyword evidence="5" id="KW-0472">Membrane</keyword>
<evidence type="ECO:0000256" key="5">
    <source>
        <dbReference type="ARBA" id="ARBA00023136"/>
    </source>
</evidence>
<sequence>MTAANRLKLLGGLVAVVAICLLLALLFNQRQTRVASVSATVEAPQSVVSSSYGGVVTESFVQNGSQVRRGDRLFTVSSISLQQDVGHGVRPVSTDAYDIDAPGGTVTYKAVHDGYVADSRAQEGSFLANGAPMATVVADGRRQVVATYVMSPNDYGRVETGARVSIFLPNNERVSGRADGVAVATEDGQAITRVWVSSDELADPKYTHLTRQGSPVLAVLDLRDDGPLSGPTDALQEFLTKIGLR</sequence>
<gene>
    <name evidence="6" type="ORF">AADG42_08930</name>
</gene>
<keyword evidence="4" id="KW-1133">Transmembrane helix</keyword>
<reference evidence="6 7" key="1">
    <citation type="submission" date="2024-04" db="EMBL/GenBank/DDBJ databases">
        <title>Isolation of an actinomycete strain from pig manure.</title>
        <authorList>
            <person name="Gong T."/>
            <person name="Yu Z."/>
            <person name="An M."/>
            <person name="Wei C."/>
            <person name="Yang W."/>
            <person name="Liu L."/>
        </authorList>
    </citation>
    <scope>NUCLEOTIDE SEQUENCE [LARGE SCALE GENOMIC DNA]</scope>
    <source>
        <strain evidence="6 7">ZF39</strain>
    </source>
</reference>
<proteinExistence type="inferred from homology"/>
<evidence type="ECO:0000313" key="7">
    <source>
        <dbReference type="Proteomes" id="UP001442841"/>
    </source>
</evidence>
<organism evidence="6 7">
    <name type="scientific">Ammonicoccus fulvus</name>
    <dbReference type="NCBI Taxonomy" id="3138240"/>
    <lineage>
        <taxon>Bacteria</taxon>
        <taxon>Bacillati</taxon>
        <taxon>Actinomycetota</taxon>
        <taxon>Actinomycetes</taxon>
        <taxon>Propionibacteriales</taxon>
        <taxon>Propionibacteriaceae</taxon>
        <taxon>Ammonicoccus</taxon>
    </lineage>
</organism>